<proteinExistence type="inferred from homology"/>
<dbReference type="Proteomes" id="UP000635606">
    <property type="component" value="Unassembled WGS sequence"/>
</dbReference>
<evidence type="ECO:0000259" key="3">
    <source>
        <dbReference type="Pfam" id="PF06738"/>
    </source>
</evidence>
<evidence type="ECO:0000313" key="5">
    <source>
        <dbReference type="Proteomes" id="UP000635606"/>
    </source>
</evidence>
<feature type="transmembrane region" description="Helical" evidence="2">
    <location>
        <begin position="250"/>
        <end position="268"/>
    </location>
</feature>
<dbReference type="RefSeq" id="WP_203932468.1">
    <property type="nucleotide sequence ID" value="NZ_BOPH01000102.1"/>
</dbReference>
<keyword evidence="2" id="KW-0472">Membrane</keyword>
<gene>
    <name evidence="4" type="ORF">Voc01_075470</name>
</gene>
<feature type="transmembrane region" description="Helical" evidence="2">
    <location>
        <begin position="330"/>
        <end position="349"/>
    </location>
</feature>
<dbReference type="Pfam" id="PF06738">
    <property type="entry name" value="ThrE"/>
    <property type="match status" value="1"/>
</dbReference>
<feature type="domain" description="Threonine/serine exporter-like N-terminal" evidence="3">
    <location>
        <begin position="24"/>
        <end position="263"/>
    </location>
</feature>
<feature type="transmembrane region" description="Helical" evidence="2">
    <location>
        <begin position="129"/>
        <end position="150"/>
    </location>
</feature>
<comment type="caution">
    <text evidence="4">The sequence shown here is derived from an EMBL/GenBank/DDBJ whole genome shotgun (WGS) entry which is preliminary data.</text>
</comment>
<dbReference type="EMBL" id="BOPH01000102">
    <property type="protein sequence ID" value="GIJ72630.1"/>
    <property type="molecule type" value="Genomic_DNA"/>
</dbReference>
<dbReference type="PANTHER" id="PTHR31082:SF4">
    <property type="entry name" value="PHEROMONE-REGULATED MEMBRANE PROTEIN 10"/>
    <property type="match status" value="1"/>
</dbReference>
<protein>
    <recommendedName>
        <fullName evidence="3">Threonine/serine exporter-like N-terminal domain-containing protein</fullName>
    </recommendedName>
</protein>
<feature type="transmembrane region" description="Helical" evidence="2">
    <location>
        <begin position="185"/>
        <end position="203"/>
    </location>
</feature>
<comment type="similarity">
    <text evidence="1">Belongs to the ThrE exporter (TC 2.A.79) family.</text>
</comment>
<reference evidence="4" key="1">
    <citation type="submission" date="2021-01" db="EMBL/GenBank/DDBJ databases">
        <title>Whole genome shotgun sequence of Virgisporangium ochraceum NBRC 16418.</title>
        <authorList>
            <person name="Komaki H."/>
            <person name="Tamura T."/>
        </authorList>
    </citation>
    <scope>NUCLEOTIDE SEQUENCE</scope>
    <source>
        <strain evidence="4">NBRC 16418</strain>
    </source>
</reference>
<name>A0A8J4A2G0_9ACTN</name>
<keyword evidence="2" id="KW-0812">Transmembrane</keyword>
<dbReference type="PANTHER" id="PTHR31082">
    <property type="entry name" value="PHEROMONE-REGULATED MEMBRANE PROTEIN 10"/>
    <property type="match status" value="1"/>
</dbReference>
<dbReference type="AlphaFoldDB" id="A0A8J4A2G0"/>
<sequence>MTAERVYRRPLRSPADRRRRDLRRFLLYLGSALTTAGEAVNEIEDHLVRVARAYGAPDARCSVAPTSVVVALEPGRPATMEPTRQLRGGLRLDQTTALFEILKAAQRGELDLREGSERIRRVLDSEPRFGGTATILGHVVLTVGICLVLQPTPVDLAVAAGFGVLVGFLKRIGQRWTSTQMIMPVGAAFIVAATTFLLSRYGWGDADVRSMVAPLVTFLPGAALTMAVVELSAAQIVTGASRLVAGTLQLFLLAFGIIAAAQVVGLPPADRLVDAPDNQVGWWAPWLGVLLVGIGSYLHHSAPHRSLPWLCLVLYVGWIGQFVGNLVLGGYLSGFVGALVMTPAAYLVARLPSGPPALVSFLPAFWLLVPGALGLIGITQYLSDDAVAGLQDLFGMVGTMIAVALGVLCGYPLYRSLARFYATR</sequence>
<dbReference type="InterPro" id="IPR010619">
    <property type="entry name" value="ThrE-like_N"/>
</dbReference>
<accession>A0A8J4A2G0</accession>
<feature type="transmembrane region" description="Helical" evidence="2">
    <location>
        <begin position="306"/>
        <end position="324"/>
    </location>
</feature>
<feature type="transmembrane region" description="Helical" evidence="2">
    <location>
        <begin position="280"/>
        <end position="299"/>
    </location>
</feature>
<organism evidence="4 5">
    <name type="scientific">Virgisporangium ochraceum</name>
    <dbReference type="NCBI Taxonomy" id="65505"/>
    <lineage>
        <taxon>Bacteria</taxon>
        <taxon>Bacillati</taxon>
        <taxon>Actinomycetota</taxon>
        <taxon>Actinomycetes</taxon>
        <taxon>Micromonosporales</taxon>
        <taxon>Micromonosporaceae</taxon>
        <taxon>Virgisporangium</taxon>
    </lineage>
</organism>
<keyword evidence="2" id="KW-1133">Transmembrane helix</keyword>
<dbReference type="InterPro" id="IPR051361">
    <property type="entry name" value="ThrE/Ser_Exporter"/>
</dbReference>
<dbReference type="GO" id="GO:0022857">
    <property type="term" value="F:transmembrane transporter activity"/>
    <property type="evidence" value="ECO:0007669"/>
    <property type="project" value="InterPro"/>
</dbReference>
<feature type="transmembrane region" description="Helical" evidence="2">
    <location>
        <begin position="393"/>
        <end position="414"/>
    </location>
</feature>
<feature type="transmembrane region" description="Helical" evidence="2">
    <location>
        <begin position="215"/>
        <end position="238"/>
    </location>
</feature>
<evidence type="ECO:0000256" key="2">
    <source>
        <dbReference type="SAM" id="Phobius"/>
    </source>
</evidence>
<evidence type="ECO:0000256" key="1">
    <source>
        <dbReference type="ARBA" id="ARBA00034125"/>
    </source>
</evidence>
<feature type="transmembrane region" description="Helical" evidence="2">
    <location>
        <begin position="361"/>
        <end position="381"/>
    </location>
</feature>
<evidence type="ECO:0000313" key="4">
    <source>
        <dbReference type="EMBL" id="GIJ72630.1"/>
    </source>
</evidence>
<feature type="transmembrane region" description="Helical" evidence="2">
    <location>
        <begin position="156"/>
        <end position="173"/>
    </location>
</feature>
<keyword evidence="5" id="KW-1185">Reference proteome</keyword>